<dbReference type="PANTHER" id="PTHR43861:SF1">
    <property type="entry name" value="TRANS-ACONITATE 2-METHYLTRANSFERASE"/>
    <property type="match status" value="1"/>
</dbReference>
<dbReference type="InterPro" id="IPR013217">
    <property type="entry name" value="Methyltransf_12"/>
</dbReference>
<evidence type="ECO:0000259" key="1">
    <source>
        <dbReference type="Pfam" id="PF08242"/>
    </source>
</evidence>
<dbReference type="Pfam" id="PF08242">
    <property type="entry name" value="Methyltransf_12"/>
    <property type="match status" value="1"/>
</dbReference>
<dbReference type="KEGG" id="rmar:GBA65_00845"/>
<evidence type="ECO:0000313" key="3">
    <source>
        <dbReference type="Proteomes" id="UP000502706"/>
    </source>
</evidence>
<feature type="domain" description="Methyltransferase type 12" evidence="1">
    <location>
        <begin position="37"/>
        <end position="130"/>
    </location>
</feature>
<dbReference type="Gene3D" id="3.40.50.150">
    <property type="entry name" value="Vaccinia Virus protein VP39"/>
    <property type="match status" value="1"/>
</dbReference>
<organism evidence="2 3">
    <name type="scientific">Rubrobacter marinus</name>
    <dbReference type="NCBI Taxonomy" id="2653852"/>
    <lineage>
        <taxon>Bacteria</taxon>
        <taxon>Bacillati</taxon>
        <taxon>Actinomycetota</taxon>
        <taxon>Rubrobacteria</taxon>
        <taxon>Rubrobacterales</taxon>
        <taxon>Rubrobacteraceae</taxon>
        <taxon>Rubrobacter</taxon>
    </lineage>
</organism>
<dbReference type="PANTHER" id="PTHR43861">
    <property type="entry name" value="TRANS-ACONITATE 2-METHYLTRANSFERASE-RELATED"/>
    <property type="match status" value="1"/>
</dbReference>
<keyword evidence="2" id="KW-0489">Methyltransferase</keyword>
<evidence type="ECO:0000313" key="2">
    <source>
        <dbReference type="EMBL" id="QIN77297.1"/>
    </source>
</evidence>
<dbReference type="CDD" id="cd02440">
    <property type="entry name" value="AdoMet_MTases"/>
    <property type="match status" value="1"/>
</dbReference>
<name>A0A6G8PSX3_9ACTN</name>
<dbReference type="SUPFAM" id="SSF53335">
    <property type="entry name" value="S-adenosyl-L-methionine-dependent methyltransferases"/>
    <property type="match status" value="1"/>
</dbReference>
<accession>A0A6G8PSX3</accession>
<dbReference type="GO" id="GO:0008168">
    <property type="term" value="F:methyltransferase activity"/>
    <property type="evidence" value="ECO:0007669"/>
    <property type="project" value="UniProtKB-KW"/>
</dbReference>
<protein>
    <submittedName>
        <fullName evidence="2">Methyltransferase domain-containing protein</fullName>
    </submittedName>
</protein>
<dbReference type="EMBL" id="CP045121">
    <property type="protein sequence ID" value="QIN77297.1"/>
    <property type="molecule type" value="Genomic_DNA"/>
</dbReference>
<dbReference type="GO" id="GO:0032259">
    <property type="term" value="P:methylation"/>
    <property type="evidence" value="ECO:0007669"/>
    <property type="project" value="UniProtKB-KW"/>
</dbReference>
<sequence length="257" mass="28240">MTMEWNAAEYEVLAAPMTGWGARLLGRVGLRGDEAALDAGCGTGRVTEMLLERLPEGSVLAVDASAAMVEAARGRFAGDRRVRVERVDLLELEVAEPVDLVLSTATFHWIHDHERLFGRLAAALKPGGRLVAQCGGYGNISRVRAVAREVMEEERFRPYFEGWEDPWNFAGEGETRARLEDAGFGEVEVWTHDEPTGFGSFGELARYLKTVVLGRHLEALPEGEDDAFVGRVASRLGEEGALVVDYARLNILARRVA</sequence>
<dbReference type="Proteomes" id="UP000502706">
    <property type="component" value="Chromosome"/>
</dbReference>
<keyword evidence="2" id="KW-0808">Transferase</keyword>
<reference evidence="2 3" key="1">
    <citation type="submission" date="2019-10" db="EMBL/GenBank/DDBJ databases">
        <title>Rubrobacter sp nov SCSIO 52915 isolated from a deep-sea sediment in the South China Sea.</title>
        <authorList>
            <person name="Chen R.W."/>
        </authorList>
    </citation>
    <scope>NUCLEOTIDE SEQUENCE [LARGE SCALE GENOMIC DNA]</scope>
    <source>
        <strain evidence="2 3">SCSIO 52915</strain>
    </source>
</reference>
<dbReference type="InterPro" id="IPR029063">
    <property type="entry name" value="SAM-dependent_MTases_sf"/>
</dbReference>
<keyword evidence="3" id="KW-1185">Reference proteome</keyword>
<dbReference type="AlphaFoldDB" id="A0A6G8PSX3"/>
<gene>
    <name evidence="2" type="ORF">GBA65_00845</name>
</gene>
<proteinExistence type="predicted"/>